<evidence type="ECO:0000259" key="1">
    <source>
        <dbReference type="Pfam" id="PF08906"/>
    </source>
</evidence>
<accession>A0ABT7CWN5</accession>
<name>A0ABT7CWN5_9BACT</name>
<comment type="caution">
    <text evidence="2">The sequence shown here is derived from an EMBL/GenBank/DDBJ whole genome shotgun (WGS) entry which is preliminary data.</text>
</comment>
<dbReference type="Pfam" id="PF08906">
    <property type="entry name" value="T6SS_Tdi1_C"/>
    <property type="match status" value="1"/>
</dbReference>
<feature type="domain" description="T6SS immunity protein Tdi1 C-terminal" evidence="1">
    <location>
        <begin position="118"/>
        <end position="178"/>
    </location>
</feature>
<evidence type="ECO:0000313" key="3">
    <source>
        <dbReference type="Proteomes" id="UP001228581"/>
    </source>
</evidence>
<proteinExistence type="predicted"/>
<protein>
    <submittedName>
        <fullName evidence="2">DUF1851 domain-containing protein</fullName>
    </submittedName>
</protein>
<dbReference type="SUPFAM" id="SSF101898">
    <property type="entry name" value="NHL repeat"/>
    <property type="match status" value="1"/>
</dbReference>
<gene>
    <name evidence="2" type="ORF">QNI19_34630</name>
</gene>
<dbReference type="InterPro" id="IPR015002">
    <property type="entry name" value="T6SS_Tdi1_C"/>
</dbReference>
<dbReference type="EMBL" id="JASJOT010000040">
    <property type="protein sequence ID" value="MDJ1498130.1"/>
    <property type="molecule type" value="Genomic_DNA"/>
</dbReference>
<evidence type="ECO:0000313" key="2">
    <source>
        <dbReference type="EMBL" id="MDJ1498130.1"/>
    </source>
</evidence>
<dbReference type="RefSeq" id="WP_314004334.1">
    <property type="nucleotide sequence ID" value="NZ_JASJOT010000040.1"/>
</dbReference>
<reference evidence="2 3" key="1">
    <citation type="submission" date="2023-05" db="EMBL/GenBank/DDBJ databases">
        <authorList>
            <person name="Zhang X."/>
        </authorList>
    </citation>
    <scope>NUCLEOTIDE SEQUENCE [LARGE SCALE GENOMIC DNA]</scope>
    <source>
        <strain evidence="2 3">DM2B3-1</strain>
    </source>
</reference>
<sequence>MLDIFLSKFTKASSFEGSRSNTEKNTGIESLLNYLGGCSFDNGLYRIHTSDSSKHWTKLLSSYFSVNGIKCFAFDWAGKQYATDNKDEQIIVFDPAEMQIYTMKVNWEKFHDYELVDYREEDLDEKLFKEWMTLNDTKKLSIDECIGYKQYLFLGGEDNFDNMELVDIEIYWELSNQIYRKTKDLPSETNIRGVSLD</sequence>
<organism evidence="2 3">
    <name type="scientific">Xanthocytophaga flava</name>
    <dbReference type="NCBI Taxonomy" id="3048013"/>
    <lineage>
        <taxon>Bacteria</taxon>
        <taxon>Pseudomonadati</taxon>
        <taxon>Bacteroidota</taxon>
        <taxon>Cytophagia</taxon>
        <taxon>Cytophagales</taxon>
        <taxon>Rhodocytophagaceae</taxon>
        <taxon>Xanthocytophaga</taxon>
    </lineage>
</organism>
<dbReference type="Proteomes" id="UP001228581">
    <property type="component" value="Unassembled WGS sequence"/>
</dbReference>
<keyword evidence="3" id="KW-1185">Reference proteome</keyword>